<dbReference type="AlphaFoldDB" id="A0A4R6BBD5"/>
<dbReference type="InterPro" id="IPR050881">
    <property type="entry name" value="LL-DAP_aminotransferase"/>
</dbReference>
<name>A0A4R6BBD5_9STAP</name>
<organism evidence="5 6">
    <name type="scientific">Macrococcus brunensis</name>
    <dbReference type="NCBI Taxonomy" id="198483"/>
    <lineage>
        <taxon>Bacteria</taxon>
        <taxon>Bacillati</taxon>
        <taxon>Bacillota</taxon>
        <taxon>Bacilli</taxon>
        <taxon>Bacillales</taxon>
        <taxon>Staphylococcaceae</taxon>
        <taxon>Macrococcus</taxon>
    </lineage>
</organism>
<feature type="domain" description="Aminotransferase class I/classII large" evidence="4">
    <location>
        <begin position="36"/>
        <end position="384"/>
    </location>
</feature>
<dbReference type="Gene3D" id="3.40.640.10">
    <property type="entry name" value="Type I PLP-dependent aspartate aminotransferase-like (Major domain)"/>
    <property type="match status" value="1"/>
</dbReference>
<protein>
    <submittedName>
        <fullName evidence="5">Aminotransferase class I/II-fold pyridoxal phosphate-dependent enzyme</fullName>
    </submittedName>
</protein>
<accession>A0A4R6BBD5</accession>
<dbReference type="Gene3D" id="3.90.1150.10">
    <property type="entry name" value="Aspartate Aminotransferase, domain 1"/>
    <property type="match status" value="1"/>
</dbReference>
<evidence type="ECO:0000313" key="5">
    <source>
        <dbReference type="EMBL" id="TDL94290.1"/>
    </source>
</evidence>
<comment type="caution">
    <text evidence="5">The sequence shown here is derived from an EMBL/GenBank/DDBJ whole genome shotgun (WGS) entry which is preliminary data.</text>
</comment>
<dbReference type="InterPro" id="IPR015421">
    <property type="entry name" value="PyrdxlP-dep_Trfase_major"/>
</dbReference>
<dbReference type="EMBL" id="SCWA01000018">
    <property type="protein sequence ID" value="TDL94290.1"/>
    <property type="molecule type" value="Genomic_DNA"/>
</dbReference>
<comment type="cofactor">
    <cofactor evidence="1">
        <name>pyridoxal 5'-phosphate</name>
        <dbReference type="ChEBI" id="CHEBI:597326"/>
    </cofactor>
</comment>
<dbReference type="PANTHER" id="PTHR42832:SF3">
    <property type="entry name" value="L-GLUTAMINE--4-(METHYLSULFANYL)-2-OXOBUTANOATE AMINOTRANSFERASE"/>
    <property type="match status" value="1"/>
</dbReference>
<gene>
    <name evidence="5" type="ORF">ERX27_09270</name>
</gene>
<dbReference type="InterPro" id="IPR015424">
    <property type="entry name" value="PyrdxlP-dep_Trfase"/>
</dbReference>
<evidence type="ECO:0000313" key="6">
    <source>
        <dbReference type="Proteomes" id="UP000295310"/>
    </source>
</evidence>
<keyword evidence="3 5" id="KW-0808">Transferase</keyword>
<dbReference type="CDD" id="cd00609">
    <property type="entry name" value="AAT_like"/>
    <property type="match status" value="1"/>
</dbReference>
<dbReference type="InterPro" id="IPR015422">
    <property type="entry name" value="PyrdxlP-dep_Trfase_small"/>
</dbReference>
<evidence type="ECO:0000256" key="1">
    <source>
        <dbReference type="ARBA" id="ARBA00001933"/>
    </source>
</evidence>
<proteinExistence type="predicted"/>
<dbReference type="InterPro" id="IPR004839">
    <property type="entry name" value="Aminotransferase_I/II_large"/>
</dbReference>
<dbReference type="GO" id="GO:0008483">
    <property type="term" value="F:transaminase activity"/>
    <property type="evidence" value="ECO:0007669"/>
    <property type="project" value="UniProtKB-KW"/>
</dbReference>
<keyword evidence="2 5" id="KW-0032">Aminotransferase</keyword>
<evidence type="ECO:0000256" key="3">
    <source>
        <dbReference type="ARBA" id="ARBA00022679"/>
    </source>
</evidence>
<evidence type="ECO:0000259" key="4">
    <source>
        <dbReference type="Pfam" id="PF00155"/>
    </source>
</evidence>
<dbReference type="GO" id="GO:0030170">
    <property type="term" value="F:pyridoxal phosphate binding"/>
    <property type="evidence" value="ECO:0007669"/>
    <property type="project" value="InterPro"/>
</dbReference>
<dbReference type="Proteomes" id="UP000295310">
    <property type="component" value="Unassembled WGS sequence"/>
</dbReference>
<reference evidence="5 6" key="1">
    <citation type="submission" date="2019-01" db="EMBL/GenBank/DDBJ databases">
        <title>Draft genome sequences of the type strains of six Macrococcus species.</title>
        <authorList>
            <person name="Mazhar S."/>
            <person name="Altermann E."/>
            <person name="Hill C."/>
            <person name="Mcauliffe O."/>
        </authorList>
    </citation>
    <scope>NUCLEOTIDE SEQUENCE [LARGE SCALE GENOMIC DNA]</scope>
    <source>
        <strain evidence="5 6">CCM4811</strain>
    </source>
</reference>
<dbReference type="SUPFAM" id="SSF53383">
    <property type="entry name" value="PLP-dependent transferases"/>
    <property type="match status" value="1"/>
</dbReference>
<evidence type="ECO:0000256" key="2">
    <source>
        <dbReference type="ARBA" id="ARBA00022576"/>
    </source>
</evidence>
<dbReference type="PANTHER" id="PTHR42832">
    <property type="entry name" value="AMINO ACID AMINOTRANSFERASE"/>
    <property type="match status" value="1"/>
</dbReference>
<dbReference type="OrthoDB" id="9802328at2"/>
<keyword evidence="6" id="KW-1185">Reference proteome</keyword>
<sequence length="392" mass="43511">MTRRRESMRSRLLDSIPESYFGKTMGRKLEIGTKPLINTAVGIPDQKVPAEVLEAIQSAVQEPANNKYGVFRGKEVLKEAIQQFYLETYGVELDKDEEICILYGTKNGLVNLPLCVIEPGEGVLLPNPGYTDYLAGVKLARGTVYELPLLPANRYWPDFDALDSAVLDKTRLIYLNYPSNPTGAVATRAGFDEIIERFRGTKIQIVHDFAYAAFGFDAKNPSILQSEGAKEVAVEIYSLSKGFNMSGVRIGFAVGNKDIVGALNYYQDHTQVGMWGVVQEAAVSALALGEPFLETQNAIFRKRRDKVTSFLTEAGIPFEPMQGGIFLWLKIPDGYNSEAYVDDLLKKQSILTTPGLPFGSNGDQYIRISLAISDEEIEELLNRLAETKALYH</sequence>
<dbReference type="Pfam" id="PF00155">
    <property type="entry name" value="Aminotran_1_2"/>
    <property type="match status" value="1"/>
</dbReference>